<dbReference type="InterPro" id="IPR051536">
    <property type="entry name" value="UDG_Type-4/5"/>
</dbReference>
<dbReference type="GO" id="GO:0046872">
    <property type="term" value="F:metal ion binding"/>
    <property type="evidence" value="ECO:0007669"/>
    <property type="project" value="UniProtKB-KW"/>
</dbReference>
<evidence type="ECO:0000313" key="12">
    <source>
        <dbReference type="Proteomes" id="UP000186406"/>
    </source>
</evidence>
<comment type="similarity">
    <text evidence="1">Belongs to the uracil-DNA glycosylase (UDG) superfamily. Type 4 (UDGa) family.</text>
</comment>
<evidence type="ECO:0000256" key="2">
    <source>
        <dbReference type="ARBA" id="ARBA00019403"/>
    </source>
</evidence>
<evidence type="ECO:0000256" key="4">
    <source>
        <dbReference type="ARBA" id="ARBA00022723"/>
    </source>
</evidence>
<name>A0A1M7ZPM3_9HYPH</name>
<dbReference type="SMART" id="SM00987">
    <property type="entry name" value="UreE_C"/>
    <property type="match status" value="1"/>
</dbReference>
<keyword evidence="7" id="KW-0408">Iron</keyword>
<dbReference type="GO" id="GO:0051539">
    <property type="term" value="F:4 iron, 4 sulfur cluster binding"/>
    <property type="evidence" value="ECO:0007669"/>
    <property type="project" value="UniProtKB-KW"/>
</dbReference>
<evidence type="ECO:0000256" key="7">
    <source>
        <dbReference type="ARBA" id="ARBA00023004"/>
    </source>
</evidence>
<protein>
    <recommendedName>
        <fullName evidence="2">Type-4 uracil-DNA glycosylase</fullName>
    </recommendedName>
</protein>
<evidence type="ECO:0000256" key="3">
    <source>
        <dbReference type="ARBA" id="ARBA00022485"/>
    </source>
</evidence>
<evidence type="ECO:0000313" key="11">
    <source>
        <dbReference type="EMBL" id="SHO66848.1"/>
    </source>
</evidence>
<dbReference type="InterPro" id="IPR005273">
    <property type="entry name" value="Ura-DNA_glyco_family4"/>
</dbReference>
<dbReference type="InterPro" id="IPR036895">
    <property type="entry name" value="Uracil-DNA_glycosylase-like_sf"/>
</dbReference>
<dbReference type="AlphaFoldDB" id="A0A1M7ZPM3"/>
<evidence type="ECO:0000256" key="9">
    <source>
        <dbReference type="ARBA" id="ARBA00023204"/>
    </source>
</evidence>
<sequence length="224" mass="23598">MGTGDPSAPSEPDRAAATAATPARDFANLATLNAAIAAAEPGVTGSRRAVPGEGPPGAAIAFVGEQPGDQEDLAGRPFVGPAGRLLDRALRDAGIARGKVYVTNAVKHFKFEPRGKRRIHRKPTAGEVAHYRWWLEKELDLVHPAIVVALGATAALALAGRAVPVTRARGPATFDGRAGYITVHPSYLLRIPDPMARDEAYGAFVADLKQIRSLSRQLSVKTAT</sequence>
<keyword evidence="5" id="KW-0227">DNA damage</keyword>
<keyword evidence="9" id="KW-0234">DNA repair</keyword>
<evidence type="ECO:0000256" key="5">
    <source>
        <dbReference type="ARBA" id="ARBA00022763"/>
    </source>
</evidence>
<evidence type="ECO:0000256" key="1">
    <source>
        <dbReference type="ARBA" id="ARBA00006521"/>
    </source>
</evidence>
<dbReference type="EMBL" id="FRXO01000008">
    <property type="protein sequence ID" value="SHO66848.1"/>
    <property type="molecule type" value="Genomic_DNA"/>
</dbReference>
<keyword evidence="8" id="KW-0411">Iron-sulfur</keyword>
<dbReference type="GO" id="GO:0006281">
    <property type="term" value="P:DNA repair"/>
    <property type="evidence" value="ECO:0007669"/>
    <property type="project" value="UniProtKB-KW"/>
</dbReference>
<dbReference type="STRING" id="1123029.SAMN02745172_03508"/>
<evidence type="ECO:0000256" key="8">
    <source>
        <dbReference type="ARBA" id="ARBA00023014"/>
    </source>
</evidence>
<evidence type="ECO:0000259" key="10">
    <source>
        <dbReference type="SMART" id="SM00986"/>
    </source>
</evidence>
<keyword evidence="6" id="KW-0378">Hydrolase</keyword>
<gene>
    <name evidence="11" type="ORF">SAMN02745172_03508</name>
</gene>
<dbReference type="CDD" id="cd10030">
    <property type="entry name" value="UDG-F4_TTUDGA_SPO1dp_like"/>
    <property type="match status" value="1"/>
</dbReference>
<keyword evidence="12" id="KW-1185">Reference proteome</keyword>
<feature type="domain" description="Uracil-DNA glycosylase-like" evidence="10">
    <location>
        <begin position="51"/>
        <end position="209"/>
    </location>
</feature>
<dbReference type="PANTHER" id="PTHR33693">
    <property type="entry name" value="TYPE-5 URACIL-DNA GLYCOSYLASE"/>
    <property type="match status" value="1"/>
</dbReference>
<dbReference type="InterPro" id="IPR005122">
    <property type="entry name" value="Uracil-DNA_glycosylase-like"/>
</dbReference>
<dbReference type="SUPFAM" id="SSF52141">
    <property type="entry name" value="Uracil-DNA glycosylase-like"/>
    <property type="match status" value="1"/>
</dbReference>
<dbReference type="NCBIfam" id="TIGR03914">
    <property type="entry name" value="UDG_fam_dom"/>
    <property type="match status" value="1"/>
</dbReference>
<dbReference type="Gene3D" id="3.40.470.10">
    <property type="entry name" value="Uracil-DNA glycosylase-like domain"/>
    <property type="match status" value="1"/>
</dbReference>
<organism evidence="11 12">
    <name type="scientific">Pseudoxanthobacter soli DSM 19599</name>
    <dbReference type="NCBI Taxonomy" id="1123029"/>
    <lineage>
        <taxon>Bacteria</taxon>
        <taxon>Pseudomonadati</taxon>
        <taxon>Pseudomonadota</taxon>
        <taxon>Alphaproteobacteria</taxon>
        <taxon>Hyphomicrobiales</taxon>
        <taxon>Segnochrobactraceae</taxon>
        <taxon>Pseudoxanthobacter</taxon>
    </lineage>
</organism>
<dbReference type="Pfam" id="PF03167">
    <property type="entry name" value="UDG"/>
    <property type="match status" value="1"/>
</dbReference>
<reference evidence="11 12" key="1">
    <citation type="submission" date="2016-12" db="EMBL/GenBank/DDBJ databases">
        <authorList>
            <person name="Song W.-J."/>
            <person name="Kurnit D.M."/>
        </authorList>
    </citation>
    <scope>NUCLEOTIDE SEQUENCE [LARGE SCALE GENOMIC DNA]</scope>
    <source>
        <strain evidence="11 12">DSM 19599</strain>
    </source>
</reference>
<dbReference type="GO" id="GO:0097506">
    <property type="term" value="F:deaminated base DNA N-glycosylase activity"/>
    <property type="evidence" value="ECO:0007669"/>
    <property type="project" value="UniProtKB-ARBA"/>
</dbReference>
<keyword evidence="4" id="KW-0479">Metal-binding</keyword>
<dbReference type="SMART" id="SM00986">
    <property type="entry name" value="UDG"/>
    <property type="match status" value="1"/>
</dbReference>
<evidence type="ECO:0000256" key="6">
    <source>
        <dbReference type="ARBA" id="ARBA00022801"/>
    </source>
</evidence>
<dbReference type="Proteomes" id="UP000186406">
    <property type="component" value="Unassembled WGS sequence"/>
</dbReference>
<keyword evidence="3" id="KW-0004">4Fe-4S</keyword>
<dbReference type="PANTHER" id="PTHR33693:SF9">
    <property type="entry name" value="TYPE-4 URACIL-DNA GLYCOSYLASE"/>
    <property type="match status" value="1"/>
</dbReference>
<accession>A0A1M7ZPM3</accession>
<proteinExistence type="inferred from homology"/>